<protein>
    <submittedName>
        <fullName evidence="2">Uncharacterized protein</fullName>
    </submittedName>
</protein>
<sequence length="51" mass="5663">MISLCRDTSCAKSRTWVMDLHLVDGEQCRGSYHTPQNLWGTDPLSPASNLA</sequence>
<reference evidence="2 3" key="1">
    <citation type="submission" date="2018-06" db="EMBL/GenBank/DDBJ databases">
        <authorList>
            <consortium name="Pathogen Informatics"/>
            <person name="Doyle S."/>
        </authorList>
    </citation>
    <scope>NUCLEOTIDE SEQUENCE [LARGE SCALE GENOMIC DNA]</scope>
    <source>
        <strain evidence="2 3">NCTC13296</strain>
    </source>
</reference>
<feature type="region of interest" description="Disordered" evidence="1">
    <location>
        <begin position="31"/>
        <end position="51"/>
    </location>
</feature>
<evidence type="ECO:0000256" key="1">
    <source>
        <dbReference type="SAM" id="MobiDB-lite"/>
    </source>
</evidence>
<dbReference type="AlphaFoldDB" id="A0A379LXC3"/>
<name>A0A379LXC3_9NOCA</name>
<keyword evidence="3" id="KW-1185">Reference proteome</keyword>
<dbReference type="Proteomes" id="UP000254569">
    <property type="component" value="Unassembled WGS sequence"/>
</dbReference>
<organism evidence="2 3">
    <name type="scientific">Rhodococcus gordoniae</name>
    <dbReference type="NCBI Taxonomy" id="223392"/>
    <lineage>
        <taxon>Bacteria</taxon>
        <taxon>Bacillati</taxon>
        <taxon>Actinomycetota</taxon>
        <taxon>Actinomycetes</taxon>
        <taxon>Mycobacteriales</taxon>
        <taxon>Nocardiaceae</taxon>
        <taxon>Rhodococcus</taxon>
    </lineage>
</organism>
<evidence type="ECO:0000313" key="3">
    <source>
        <dbReference type="Proteomes" id="UP000254569"/>
    </source>
</evidence>
<evidence type="ECO:0000313" key="2">
    <source>
        <dbReference type="EMBL" id="SUE14689.1"/>
    </source>
</evidence>
<accession>A0A379LXC3</accession>
<dbReference type="EMBL" id="UGVI01000001">
    <property type="protein sequence ID" value="SUE14689.1"/>
    <property type="molecule type" value="Genomic_DNA"/>
</dbReference>
<proteinExistence type="predicted"/>
<gene>
    <name evidence="2" type="ORF">NCTC13296_01539</name>
</gene>